<dbReference type="InterPro" id="IPR012854">
    <property type="entry name" value="Cu_amine_oxidase-like_N"/>
</dbReference>
<evidence type="ECO:0000313" key="6">
    <source>
        <dbReference type="Proteomes" id="UP000247476"/>
    </source>
</evidence>
<keyword evidence="1" id="KW-0378">Hydrolase</keyword>
<feature type="signal peptide" evidence="3">
    <location>
        <begin position="1"/>
        <end position="25"/>
    </location>
</feature>
<dbReference type="PANTHER" id="PTHR30404">
    <property type="entry name" value="N-ACETYLMURAMOYL-L-ALANINE AMIDASE"/>
    <property type="match status" value="1"/>
</dbReference>
<sequence length="534" mass="57364">MKYVKWLLPALLVALMLLAPVQAFAADGPIQLFLNERKLNPEVPPQIIGQGVTIVPVRIVSEGLGAKVEWFEKEQRVKVVFGGKTIEMKIGDKSATVDGKKEVLEEAPALVGDFTFVPIRFIAEQLGHTVGWDDSTRSVKMVMKAQESETVANNGGETKPDSKPSTPGNGGAAKPGTGSQPGANASEGGVPTLTKLEASGGQIVIQTSADVKATAFELSDPYRIVIDLPGTALGAFAKPGKPGQVGEMTVDHPYVEKIRYALYSDSPSTVRIVLDMKQNSDYQLTETKSAHQWAVRFDAKTYKVVIDAGHGGKDPGAKSINSRPEKDFTLPMANKVYKLLQQEPAIKTIMTRTDDTYPTLDERVALANGSNADLFVSIHGNSYNPSIRGTETYYTREDSEAFAKRMHRWLVEATGFPDRNVRESSLKVTRETTMPAVLLEVGYLSNAIDEAAMYTDEFQDRVAAAIVAGIKEQLRIGGSVAKKDAAISKQEAKSGKDEQQPSKETATGAAGASTVKVADIPAGEAPAKSGTPAK</sequence>
<feature type="compositionally biased region" description="Basic and acidic residues" evidence="2">
    <location>
        <begin position="485"/>
        <end position="501"/>
    </location>
</feature>
<keyword evidence="6" id="KW-1185">Reference proteome</keyword>
<dbReference type="CDD" id="cd02696">
    <property type="entry name" value="MurNAc-LAA"/>
    <property type="match status" value="1"/>
</dbReference>
<dbReference type="InterPro" id="IPR002508">
    <property type="entry name" value="MurNAc-LAA_cat"/>
</dbReference>
<dbReference type="Gene3D" id="2.60.40.3500">
    <property type="match status" value="1"/>
</dbReference>
<dbReference type="GO" id="GO:0030288">
    <property type="term" value="C:outer membrane-bounded periplasmic space"/>
    <property type="evidence" value="ECO:0007669"/>
    <property type="project" value="TreeGrafter"/>
</dbReference>
<evidence type="ECO:0000259" key="4">
    <source>
        <dbReference type="SMART" id="SM00646"/>
    </source>
</evidence>
<dbReference type="Pfam" id="PF07833">
    <property type="entry name" value="Cu_amine_oxidN1"/>
    <property type="match status" value="1"/>
</dbReference>
<evidence type="ECO:0000256" key="3">
    <source>
        <dbReference type="SAM" id="SignalP"/>
    </source>
</evidence>
<organism evidence="5 6">
    <name type="scientific">Paenibacillus flagellatus</name>
    <dbReference type="NCBI Taxonomy" id="2211139"/>
    <lineage>
        <taxon>Bacteria</taxon>
        <taxon>Bacillati</taxon>
        <taxon>Bacillota</taxon>
        <taxon>Bacilli</taxon>
        <taxon>Bacillales</taxon>
        <taxon>Paenibacillaceae</taxon>
        <taxon>Paenibacillus</taxon>
    </lineage>
</organism>
<feature type="region of interest" description="Disordered" evidence="2">
    <location>
        <begin position="485"/>
        <end position="534"/>
    </location>
</feature>
<dbReference type="EMBL" id="QJVJ01000004">
    <property type="protein sequence ID" value="PYI54841.1"/>
    <property type="molecule type" value="Genomic_DNA"/>
</dbReference>
<accession>A0A2V5K663</accession>
<dbReference type="SMART" id="SM00646">
    <property type="entry name" value="Ami_3"/>
    <property type="match status" value="1"/>
</dbReference>
<evidence type="ECO:0000256" key="2">
    <source>
        <dbReference type="SAM" id="MobiDB-lite"/>
    </source>
</evidence>
<dbReference type="Proteomes" id="UP000247476">
    <property type="component" value="Unassembled WGS sequence"/>
</dbReference>
<dbReference type="InterPro" id="IPR050695">
    <property type="entry name" value="N-acetylmuramoyl_amidase_3"/>
</dbReference>
<dbReference type="GO" id="GO:0008745">
    <property type="term" value="F:N-acetylmuramoyl-L-alanine amidase activity"/>
    <property type="evidence" value="ECO:0007669"/>
    <property type="project" value="InterPro"/>
</dbReference>
<evidence type="ECO:0000313" key="5">
    <source>
        <dbReference type="EMBL" id="PYI54841.1"/>
    </source>
</evidence>
<dbReference type="GO" id="GO:0009253">
    <property type="term" value="P:peptidoglycan catabolic process"/>
    <property type="evidence" value="ECO:0007669"/>
    <property type="project" value="InterPro"/>
</dbReference>
<dbReference type="PANTHER" id="PTHR30404:SF0">
    <property type="entry name" value="N-ACETYLMURAMOYL-L-ALANINE AMIDASE AMIC"/>
    <property type="match status" value="1"/>
</dbReference>
<dbReference type="Gene3D" id="3.40.630.40">
    <property type="entry name" value="Zn-dependent exopeptidases"/>
    <property type="match status" value="1"/>
</dbReference>
<feature type="region of interest" description="Disordered" evidence="2">
    <location>
        <begin position="148"/>
        <end position="193"/>
    </location>
</feature>
<feature type="domain" description="MurNAc-LAA" evidence="4">
    <location>
        <begin position="364"/>
        <end position="471"/>
    </location>
</feature>
<comment type="caution">
    <text evidence="5">The sequence shown here is derived from an EMBL/GenBank/DDBJ whole genome shotgun (WGS) entry which is preliminary data.</text>
</comment>
<feature type="chain" id="PRO_5016037755" description="MurNAc-LAA domain-containing protein" evidence="3">
    <location>
        <begin position="26"/>
        <end position="534"/>
    </location>
</feature>
<proteinExistence type="predicted"/>
<dbReference type="InterPro" id="IPR021731">
    <property type="entry name" value="AMIN_dom"/>
</dbReference>
<dbReference type="Pfam" id="PF11741">
    <property type="entry name" value="AMIN"/>
    <property type="match status" value="1"/>
</dbReference>
<reference evidence="5 6" key="1">
    <citation type="submission" date="2018-05" db="EMBL/GenBank/DDBJ databases">
        <title>Paenibacillus flagellatus sp. nov., isolated from selenium mineral soil.</title>
        <authorList>
            <person name="Dai X."/>
        </authorList>
    </citation>
    <scope>NUCLEOTIDE SEQUENCE [LARGE SCALE GENOMIC DNA]</scope>
    <source>
        <strain evidence="5 6">DXL2</strain>
    </source>
</reference>
<dbReference type="AlphaFoldDB" id="A0A2V5K663"/>
<evidence type="ECO:0000256" key="1">
    <source>
        <dbReference type="ARBA" id="ARBA00022801"/>
    </source>
</evidence>
<dbReference type="SUPFAM" id="SSF55383">
    <property type="entry name" value="Copper amine oxidase, domain N"/>
    <property type="match status" value="1"/>
</dbReference>
<protein>
    <recommendedName>
        <fullName evidence="4">MurNAc-LAA domain-containing protein</fullName>
    </recommendedName>
</protein>
<dbReference type="OrthoDB" id="9806267at2"/>
<keyword evidence="3" id="KW-0732">Signal</keyword>
<dbReference type="RefSeq" id="WP_110839835.1">
    <property type="nucleotide sequence ID" value="NZ_QJVJ01000004.1"/>
</dbReference>
<dbReference type="SUPFAM" id="SSF53187">
    <property type="entry name" value="Zn-dependent exopeptidases"/>
    <property type="match status" value="1"/>
</dbReference>
<dbReference type="Gene3D" id="3.30.457.10">
    <property type="entry name" value="Copper amine oxidase-like, N-terminal domain"/>
    <property type="match status" value="1"/>
</dbReference>
<gene>
    <name evidence="5" type="ORF">DLM86_09825</name>
</gene>
<name>A0A2V5K663_9BACL</name>
<dbReference type="Pfam" id="PF01520">
    <property type="entry name" value="Amidase_3"/>
    <property type="match status" value="1"/>
</dbReference>
<dbReference type="InterPro" id="IPR036582">
    <property type="entry name" value="Mao_N_sf"/>
</dbReference>